<sequence length="92" mass="10146">MAFVPQVLRICVTSVTFATPRAFSGTNCYRRNFLGHGDRLPGAPQYIVVDRDASEGIELKLRPMGVDCISLGSLSAQYFEYEDVAISQLEEG</sequence>
<dbReference type="EMBL" id="ML992672">
    <property type="protein sequence ID" value="KAF2212914.1"/>
    <property type="molecule type" value="Genomic_DNA"/>
</dbReference>
<name>A0A6A6FI08_9PEZI</name>
<protein>
    <submittedName>
        <fullName evidence="1">Uncharacterized protein</fullName>
    </submittedName>
</protein>
<proteinExistence type="predicted"/>
<evidence type="ECO:0000313" key="1">
    <source>
        <dbReference type="EMBL" id="KAF2212914.1"/>
    </source>
</evidence>
<accession>A0A6A6FI08</accession>
<dbReference type="AlphaFoldDB" id="A0A6A6FI08"/>
<gene>
    <name evidence="1" type="ORF">CERZMDRAFT_97406</name>
</gene>
<reference evidence="1" key="1">
    <citation type="journal article" date="2020" name="Stud. Mycol.">
        <title>101 Dothideomycetes genomes: a test case for predicting lifestyles and emergence of pathogens.</title>
        <authorList>
            <person name="Haridas S."/>
            <person name="Albert R."/>
            <person name="Binder M."/>
            <person name="Bloem J."/>
            <person name="Labutti K."/>
            <person name="Salamov A."/>
            <person name="Andreopoulos B."/>
            <person name="Baker S."/>
            <person name="Barry K."/>
            <person name="Bills G."/>
            <person name="Bluhm B."/>
            <person name="Cannon C."/>
            <person name="Castanera R."/>
            <person name="Culley D."/>
            <person name="Daum C."/>
            <person name="Ezra D."/>
            <person name="Gonzalez J."/>
            <person name="Henrissat B."/>
            <person name="Kuo A."/>
            <person name="Liang C."/>
            <person name="Lipzen A."/>
            <person name="Lutzoni F."/>
            <person name="Magnuson J."/>
            <person name="Mondo S."/>
            <person name="Nolan M."/>
            <person name="Ohm R."/>
            <person name="Pangilinan J."/>
            <person name="Park H.-J."/>
            <person name="Ramirez L."/>
            <person name="Alfaro M."/>
            <person name="Sun H."/>
            <person name="Tritt A."/>
            <person name="Yoshinaga Y."/>
            <person name="Zwiers L.-H."/>
            <person name="Turgeon B."/>
            <person name="Goodwin S."/>
            <person name="Spatafora J."/>
            <person name="Crous P."/>
            <person name="Grigoriev I."/>
        </authorList>
    </citation>
    <scope>NUCLEOTIDE SEQUENCE</scope>
    <source>
        <strain evidence="1">SCOH1-5</strain>
    </source>
</reference>
<dbReference type="Proteomes" id="UP000799539">
    <property type="component" value="Unassembled WGS sequence"/>
</dbReference>
<keyword evidence="2" id="KW-1185">Reference proteome</keyword>
<evidence type="ECO:0000313" key="2">
    <source>
        <dbReference type="Proteomes" id="UP000799539"/>
    </source>
</evidence>
<organism evidence="1 2">
    <name type="scientific">Cercospora zeae-maydis SCOH1-5</name>
    <dbReference type="NCBI Taxonomy" id="717836"/>
    <lineage>
        <taxon>Eukaryota</taxon>
        <taxon>Fungi</taxon>
        <taxon>Dikarya</taxon>
        <taxon>Ascomycota</taxon>
        <taxon>Pezizomycotina</taxon>
        <taxon>Dothideomycetes</taxon>
        <taxon>Dothideomycetidae</taxon>
        <taxon>Mycosphaerellales</taxon>
        <taxon>Mycosphaerellaceae</taxon>
        <taxon>Cercospora</taxon>
    </lineage>
</organism>